<evidence type="ECO:0000313" key="1">
    <source>
        <dbReference type="EMBL" id="DAG00452.1"/>
    </source>
</evidence>
<organism evidence="1">
    <name type="scientific">Siphoviridae sp. ct3r22</name>
    <dbReference type="NCBI Taxonomy" id="2825325"/>
    <lineage>
        <taxon>Viruses</taxon>
        <taxon>Duplodnaviria</taxon>
        <taxon>Heunggongvirae</taxon>
        <taxon>Uroviricota</taxon>
        <taxon>Caudoviricetes</taxon>
    </lineage>
</organism>
<dbReference type="Gene3D" id="2.170.16.10">
    <property type="entry name" value="Hedgehog/Intein (Hint) domain"/>
    <property type="match status" value="1"/>
</dbReference>
<name>A0A8S5V185_9CAUD</name>
<sequence>MIFTPNEIQKLFGIIDFRLAKIIADVLGVNQLTPEDKILLERNKVEWRKELGKVSPYYQAYLFGKLSGVLSPSQLQSIDYNDFSQYIERKQFKTLSNTEKAMFNAAATRSYAYIKSMGSRMKDIINNTVSQEEIKLLTEQQRILEHTTIKKEMIEGVLKKKSIQSIVSDIGHSLEDWNRDWGRIVETEMQGIYQIGVAQQIMENYGAEALVYKEVYQQACSSCIHAYTTQGIGSKPRIFKLIDLIANGDNIGLKRKDWKPVLGPQHPFCYDEQTEVYTDQGWKLFTELNQTESFLSMNLENREVEFVKATRYVNQIYKGLMYCRKNKDIDLMTTPNHFHVCKTRNGIELIKEIDLYNCSLVALDFKSEEKFGFKYIKSSKVKPIFKMYEGFICDVELEKYHTLFIRRNGKVCISGNCRCNLRHIPKGYVWDEELKTFIPPKDYKRKIQRESKVRIYVGDKEFIV</sequence>
<dbReference type="EMBL" id="BK016180">
    <property type="protein sequence ID" value="DAG00452.1"/>
    <property type="molecule type" value="Genomic_DNA"/>
</dbReference>
<proteinExistence type="predicted"/>
<accession>A0A8S5V185</accession>
<dbReference type="InterPro" id="IPR036844">
    <property type="entry name" value="Hint_dom_sf"/>
</dbReference>
<protein>
    <recommendedName>
        <fullName evidence="2">Hint domain-containing protein</fullName>
    </recommendedName>
</protein>
<reference evidence="1" key="1">
    <citation type="journal article" date="2021" name="Proc. Natl. Acad. Sci. U.S.A.">
        <title>A Catalog of Tens of Thousands of Viruses from Human Metagenomes Reveals Hidden Associations with Chronic Diseases.</title>
        <authorList>
            <person name="Tisza M.J."/>
            <person name="Buck C.B."/>
        </authorList>
    </citation>
    <scope>NUCLEOTIDE SEQUENCE</scope>
    <source>
        <strain evidence="1">Ct3r22</strain>
    </source>
</reference>
<dbReference type="SUPFAM" id="SSF51294">
    <property type="entry name" value="Hedgehog/intein (Hint) domain"/>
    <property type="match status" value="1"/>
</dbReference>
<evidence type="ECO:0008006" key="2">
    <source>
        <dbReference type="Google" id="ProtNLM"/>
    </source>
</evidence>